<protein>
    <submittedName>
        <fullName evidence="1">Uncharacterized protein</fullName>
    </submittedName>
</protein>
<evidence type="ECO:0000313" key="2">
    <source>
        <dbReference type="Proteomes" id="UP001148614"/>
    </source>
</evidence>
<dbReference type="AlphaFoldDB" id="A0A9W8N966"/>
<evidence type="ECO:0000313" key="1">
    <source>
        <dbReference type="EMBL" id="KAJ3563507.1"/>
    </source>
</evidence>
<name>A0A9W8N966_9PEZI</name>
<reference evidence="1" key="1">
    <citation type="submission" date="2022-07" db="EMBL/GenBank/DDBJ databases">
        <title>Genome Sequence of Xylaria arbuscula.</title>
        <authorList>
            <person name="Buettner E."/>
        </authorList>
    </citation>
    <scope>NUCLEOTIDE SEQUENCE</scope>
    <source>
        <strain evidence="1">VT107</strain>
    </source>
</reference>
<accession>A0A9W8N966</accession>
<dbReference type="Proteomes" id="UP001148614">
    <property type="component" value="Unassembled WGS sequence"/>
</dbReference>
<comment type="caution">
    <text evidence="1">The sequence shown here is derived from an EMBL/GenBank/DDBJ whole genome shotgun (WGS) entry which is preliminary data.</text>
</comment>
<proteinExistence type="predicted"/>
<sequence length="90" mass="9622">MPVKLSSSPVGSSGPGALCTLASLQYVQSRTTHFRTGYQFHTTSNSFEFYAFGCIRSGTTSMGTLCCDWAKPESCSQQLVAATQLGDKAQ</sequence>
<dbReference type="EMBL" id="JANPWZ010001749">
    <property type="protein sequence ID" value="KAJ3563507.1"/>
    <property type="molecule type" value="Genomic_DNA"/>
</dbReference>
<keyword evidence="2" id="KW-1185">Reference proteome</keyword>
<organism evidence="1 2">
    <name type="scientific">Xylaria arbuscula</name>
    <dbReference type="NCBI Taxonomy" id="114810"/>
    <lineage>
        <taxon>Eukaryota</taxon>
        <taxon>Fungi</taxon>
        <taxon>Dikarya</taxon>
        <taxon>Ascomycota</taxon>
        <taxon>Pezizomycotina</taxon>
        <taxon>Sordariomycetes</taxon>
        <taxon>Xylariomycetidae</taxon>
        <taxon>Xylariales</taxon>
        <taxon>Xylariaceae</taxon>
        <taxon>Xylaria</taxon>
    </lineage>
</organism>
<gene>
    <name evidence="1" type="ORF">NPX13_g8169</name>
</gene>